<dbReference type="AlphaFoldDB" id="A0A8J2VBS4"/>
<reference evidence="7" key="2">
    <citation type="submission" date="2020-09" db="EMBL/GenBank/DDBJ databases">
        <authorList>
            <person name="Sun Q."/>
            <person name="Zhou Y."/>
        </authorList>
    </citation>
    <scope>NUCLEOTIDE SEQUENCE</scope>
    <source>
        <strain evidence="7">CGMCC 1.15179</strain>
    </source>
</reference>
<keyword evidence="6" id="KW-0234">DNA repair</keyword>
<dbReference type="Proteomes" id="UP000625210">
    <property type="component" value="Unassembled WGS sequence"/>
</dbReference>
<dbReference type="Pfam" id="PF03851">
    <property type="entry name" value="UvdE"/>
    <property type="match status" value="1"/>
</dbReference>
<dbReference type="EMBL" id="BMHQ01000003">
    <property type="protein sequence ID" value="GGE11708.1"/>
    <property type="molecule type" value="Genomic_DNA"/>
</dbReference>
<dbReference type="GO" id="GO:0004519">
    <property type="term" value="F:endonuclease activity"/>
    <property type="evidence" value="ECO:0007669"/>
    <property type="project" value="UniProtKB-KW"/>
</dbReference>
<dbReference type="InterPro" id="IPR004601">
    <property type="entry name" value="UvdE"/>
</dbReference>
<gene>
    <name evidence="7" type="primary">uvsE</name>
    <name evidence="7" type="ORF">GCM10011571_11360</name>
</gene>
<dbReference type="Gene3D" id="3.20.20.150">
    <property type="entry name" value="Divalent-metal-dependent TIM barrel enzymes"/>
    <property type="match status" value="1"/>
</dbReference>
<dbReference type="InterPro" id="IPR036237">
    <property type="entry name" value="Xyl_isomerase-like_sf"/>
</dbReference>
<dbReference type="GO" id="GO:0016787">
    <property type="term" value="F:hydrolase activity"/>
    <property type="evidence" value="ECO:0007669"/>
    <property type="project" value="UniProtKB-KW"/>
</dbReference>
<evidence type="ECO:0000256" key="5">
    <source>
        <dbReference type="ARBA" id="ARBA00022801"/>
    </source>
</evidence>
<dbReference type="PANTHER" id="PTHR31290">
    <property type="entry name" value="UV-DAMAGE ENDONUCLEASE"/>
    <property type="match status" value="1"/>
</dbReference>
<keyword evidence="8" id="KW-1185">Reference proteome</keyword>
<keyword evidence="4" id="KW-0228">DNA excision</keyword>
<proteinExistence type="predicted"/>
<evidence type="ECO:0000256" key="1">
    <source>
        <dbReference type="ARBA" id="ARBA00022722"/>
    </source>
</evidence>
<evidence type="ECO:0000256" key="2">
    <source>
        <dbReference type="ARBA" id="ARBA00022759"/>
    </source>
</evidence>
<dbReference type="GO" id="GO:0006289">
    <property type="term" value="P:nucleotide-excision repair"/>
    <property type="evidence" value="ECO:0007669"/>
    <property type="project" value="InterPro"/>
</dbReference>
<keyword evidence="3" id="KW-0227">DNA damage</keyword>
<comment type="caution">
    <text evidence="7">The sequence shown here is derived from an EMBL/GenBank/DDBJ whole genome shotgun (WGS) entry which is preliminary data.</text>
</comment>
<dbReference type="NCBIfam" id="TIGR00629">
    <property type="entry name" value="uvde"/>
    <property type="match status" value="1"/>
</dbReference>
<evidence type="ECO:0000313" key="8">
    <source>
        <dbReference type="Proteomes" id="UP000625210"/>
    </source>
</evidence>
<evidence type="ECO:0000313" key="7">
    <source>
        <dbReference type="EMBL" id="GGE11708.1"/>
    </source>
</evidence>
<name>A0A8J2VBS4_9BACL</name>
<keyword evidence="1" id="KW-0540">Nuclease</keyword>
<keyword evidence="5" id="KW-0378">Hydrolase</keyword>
<evidence type="ECO:0000256" key="3">
    <source>
        <dbReference type="ARBA" id="ARBA00022763"/>
    </source>
</evidence>
<evidence type="ECO:0000256" key="6">
    <source>
        <dbReference type="ARBA" id="ARBA00023204"/>
    </source>
</evidence>
<dbReference type="PANTHER" id="PTHR31290:SF5">
    <property type="entry name" value="UV-DAMAGE ENDONUCLEASE"/>
    <property type="match status" value="1"/>
</dbReference>
<keyword evidence="2 7" id="KW-0255">Endonuclease</keyword>
<protein>
    <submittedName>
        <fullName evidence="7">UV damage endonuclease UvsE</fullName>
    </submittedName>
</protein>
<accession>A0A8J2VBS4</accession>
<dbReference type="RefSeq" id="WP_188646933.1">
    <property type="nucleotide sequence ID" value="NZ_BMHQ01000003.1"/>
</dbReference>
<dbReference type="GO" id="GO:0009411">
    <property type="term" value="P:response to UV"/>
    <property type="evidence" value="ECO:0007669"/>
    <property type="project" value="InterPro"/>
</dbReference>
<reference evidence="7" key="1">
    <citation type="journal article" date="2014" name="Int. J. Syst. Evol. Microbiol.">
        <title>Complete genome sequence of Corynebacterium casei LMG S-19264T (=DSM 44701T), isolated from a smear-ripened cheese.</title>
        <authorList>
            <consortium name="US DOE Joint Genome Institute (JGI-PGF)"/>
            <person name="Walter F."/>
            <person name="Albersmeier A."/>
            <person name="Kalinowski J."/>
            <person name="Ruckert C."/>
        </authorList>
    </citation>
    <scope>NUCLEOTIDE SEQUENCE</scope>
    <source>
        <strain evidence="7">CGMCC 1.15179</strain>
    </source>
</reference>
<organism evidence="7 8">
    <name type="scientific">Marinithermofilum abyssi</name>
    <dbReference type="NCBI Taxonomy" id="1571185"/>
    <lineage>
        <taxon>Bacteria</taxon>
        <taxon>Bacillati</taxon>
        <taxon>Bacillota</taxon>
        <taxon>Bacilli</taxon>
        <taxon>Bacillales</taxon>
        <taxon>Thermoactinomycetaceae</taxon>
        <taxon>Marinithermofilum</taxon>
    </lineage>
</organism>
<sequence length="321" mass="37017">MIVRFGFVAMSMQVKNASPSKTMTEKTLNQIGNRKLAAKKVVRLAKENLNNTKRILYHALAHDIRFYRFSSRLIPLAAHPAFQKVDFVRTLVPQLREIGQIVRDNDMRVGFHPEHFTILNSPRPEVIRSSVRDLIRHIRMLRAMGLDEAYKCNIHVGGVYGDKEASTERFITTFRKLDPRIQAHICLENDDTTFTARETLEIAQTVGVPCVLDLHHHRINNNKETLEELWPQITQTWAEEKFPPKIHVSSPRSESNPKGHADFVHLDDLVPFLRLAAGYGERLDIMIEAKRKDEALFQLMEELANAPRFKRIDKATVKIEQ</sequence>
<evidence type="ECO:0000256" key="4">
    <source>
        <dbReference type="ARBA" id="ARBA00022769"/>
    </source>
</evidence>
<dbReference type="SUPFAM" id="SSF51658">
    <property type="entry name" value="Xylose isomerase-like"/>
    <property type="match status" value="1"/>
</dbReference>